<reference evidence="6 7" key="1">
    <citation type="journal article" date="2014" name="PLoS Genet.">
        <title>The Genome of Spironucleus salmonicida Highlights a Fish Pathogen Adapted to Fluctuating Environments.</title>
        <authorList>
            <person name="Xu F."/>
            <person name="Jerlstrom-Hultqvist J."/>
            <person name="Einarsson E."/>
            <person name="Astvaldsson A."/>
            <person name="Svard S.G."/>
            <person name="Andersson J.O."/>
        </authorList>
    </citation>
    <scope>NUCLEOTIDE SEQUENCE</scope>
    <source>
        <strain evidence="7">ATCC 50377</strain>
    </source>
</reference>
<comment type="catalytic activity">
    <reaction evidence="4">
        <text>tRNA(His) + L-histidine + ATP = L-histidyl-tRNA(His) + AMP + diphosphate + H(+)</text>
        <dbReference type="Rhea" id="RHEA:17313"/>
        <dbReference type="Rhea" id="RHEA-COMP:9665"/>
        <dbReference type="Rhea" id="RHEA-COMP:9689"/>
        <dbReference type="ChEBI" id="CHEBI:15378"/>
        <dbReference type="ChEBI" id="CHEBI:30616"/>
        <dbReference type="ChEBI" id="CHEBI:33019"/>
        <dbReference type="ChEBI" id="CHEBI:57595"/>
        <dbReference type="ChEBI" id="CHEBI:78442"/>
        <dbReference type="ChEBI" id="CHEBI:78527"/>
        <dbReference type="ChEBI" id="CHEBI:456215"/>
        <dbReference type="EC" id="6.1.1.21"/>
    </reaction>
</comment>
<dbReference type="Gene3D" id="3.40.50.800">
    <property type="entry name" value="Anticodon-binding domain"/>
    <property type="match status" value="1"/>
</dbReference>
<evidence type="ECO:0000256" key="3">
    <source>
        <dbReference type="ARBA" id="ARBA00022741"/>
    </source>
</evidence>
<evidence type="ECO:0000256" key="1">
    <source>
        <dbReference type="ARBA" id="ARBA00008226"/>
    </source>
</evidence>
<evidence type="ECO:0000256" key="4">
    <source>
        <dbReference type="ARBA" id="ARBA00047639"/>
    </source>
</evidence>
<dbReference type="OrthoDB" id="1906957at2759"/>
<dbReference type="SUPFAM" id="SSF55681">
    <property type="entry name" value="Class II aaRS and biotin synthetases"/>
    <property type="match status" value="1"/>
</dbReference>
<evidence type="ECO:0000313" key="6">
    <source>
        <dbReference type="EMBL" id="EST46937.1"/>
    </source>
</evidence>
<keyword evidence="8" id="KW-1185">Reference proteome</keyword>
<dbReference type="AlphaFoldDB" id="V6LQI7"/>
<feature type="domain" description="Aminoacyl-transfer RNA synthetases class-II family profile" evidence="5">
    <location>
        <begin position="365"/>
        <end position="683"/>
    </location>
</feature>
<dbReference type="Proteomes" id="UP000018208">
    <property type="component" value="Unassembled WGS sequence"/>
</dbReference>
<evidence type="ECO:0000256" key="2">
    <source>
        <dbReference type="ARBA" id="ARBA00012815"/>
    </source>
</evidence>
<evidence type="ECO:0000313" key="8">
    <source>
        <dbReference type="Proteomes" id="UP000018208"/>
    </source>
</evidence>
<dbReference type="GO" id="GO:0006427">
    <property type="term" value="P:histidyl-tRNA aminoacylation"/>
    <property type="evidence" value="ECO:0007669"/>
    <property type="project" value="TreeGrafter"/>
</dbReference>
<proteinExistence type="inferred from homology"/>
<dbReference type="EMBL" id="AUWU02000007">
    <property type="protein sequence ID" value="KAH0571169.1"/>
    <property type="molecule type" value="Genomic_DNA"/>
</dbReference>
<dbReference type="EMBL" id="KI546057">
    <property type="protein sequence ID" value="EST46937.1"/>
    <property type="molecule type" value="Genomic_DNA"/>
</dbReference>
<dbReference type="GO" id="GO:0032543">
    <property type="term" value="P:mitochondrial translation"/>
    <property type="evidence" value="ECO:0007669"/>
    <property type="project" value="TreeGrafter"/>
</dbReference>
<comment type="similarity">
    <text evidence="1">Belongs to the class-II aminoacyl-tRNA synthetase family.</text>
</comment>
<accession>V6LQI7</accession>
<dbReference type="PANTHER" id="PTHR11476">
    <property type="entry name" value="HISTIDYL-TRNA SYNTHETASE"/>
    <property type="match status" value="1"/>
</dbReference>
<reference evidence="7" key="2">
    <citation type="submission" date="2020-12" db="EMBL/GenBank/DDBJ databases">
        <title>New Spironucleus salmonicida genome in near-complete chromosomes.</title>
        <authorList>
            <person name="Xu F."/>
            <person name="Kurt Z."/>
            <person name="Jimenez-Gonzalez A."/>
            <person name="Astvaldsson A."/>
            <person name="Andersson J.O."/>
            <person name="Svard S.G."/>
        </authorList>
    </citation>
    <scope>NUCLEOTIDE SEQUENCE</scope>
    <source>
        <strain evidence="7">ATCC 50377</strain>
    </source>
</reference>
<dbReference type="Pfam" id="PF03129">
    <property type="entry name" value="HGTP_anticodon"/>
    <property type="match status" value="1"/>
</dbReference>
<dbReference type="GO" id="GO:0004821">
    <property type="term" value="F:histidine-tRNA ligase activity"/>
    <property type="evidence" value="ECO:0007669"/>
    <property type="project" value="UniProtKB-EC"/>
</dbReference>
<protein>
    <recommendedName>
        <fullName evidence="2">histidine--tRNA ligase</fullName>
        <ecNumber evidence="2">6.1.1.21</ecNumber>
    </recommendedName>
</protein>
<dbReference type="GO" id="GO:0003723">
    <property type="term" value="F:RNA binding"/>
    <property type="evidence" value="ECO:0007669"/>
    <property type="project" value="TreeGrafter"/>
</dbReference>
<name>V6LQI7_9EUKA</name>
<evidence type="ECO:0000313" key="7">
    <source>
        <dbReference type="EMBL" id="KAH0571169.1"/>
    </source>
</evidence>
<sequence length="811" mass="91569">MSIVEIGASALTPEKIYELLHSKGIAILDSSVSARFTTKTSIEYIVSDCKTERDSNLLAFILQLLNTDNSVPIEQLQQLIAGFHDNKSLISTPIHYTNFSASSVSYLVSISTSVLTFAYSVFSELVCIKSGAFMQEKAFTVRNFNQVAKNLSEEVRIYANGSKKHDLKKGDQNNQFLNIVKLKENDIILRQKAREELKCGVYQDGMENQIQYQFFESLYSSLLNAYQDSVYREFNLKQFSHIDGNWKPTQLMTPVQTSPLLEDLPTLLYSQLQSELQTSIHLLLSAQSALKKGKLQIGEGVMLFLNQLSTSSPTNNFPRLSVISLILKNTILPSNQSHRVPIPPPGTRDLLPNQMHSRKLALNLITEIFEKHGALQIETPTFETRAVLMGKYGEDQKLIFNLENFGEEICALRYDLTVPFSRFCATNGISQIKRYQIGRVFRRDKPVMEKGRFREFYQCDFDIAGNYASNVPDAEILCVISEILSGLKLGDFTVIVSDRRILDAVMGLCGVQNDKLRAVCGCVDQLDKISQEEVIEKIVGKGVDREIGVNVMKMLGFKSSGQEFQDKVKELEQNQELFTVIKPYLEDLAEVLNYLKLFNAQALKSIVIDFSLARGLDYYTGMIFEAKMTKTNSSIAGGGRYDKLLQNNIPAVGGSVGIERIFALLEQKSSQKQLLHVFIAAAPGSSLKERVRLAGMLQQNNVKCGLCLKDAGSLKQMKKDIDEAVEAGCKFCIFQGGEEMEREVLQVKDLETEEQVEIKADEMLQYILQRLGAKYIEFRDQWMKWIVQRVQEGEITVDDMMKMIQELNTKE</sequence>
<keyword evidence="6" id="KW-0030">Aminoacyl-tRNA synthetase</keyword>
<organism evidence="6">
    <name type="scientific">Spironucleus salmonicida</name>
    <dbReference type="NCBI Taxonomy" id="348837"/>
    <lineage>
        <taxon>Eukaryota</taxon>
        <taxon>Metamonada</taxon>
        <taxon>Diplomonadida</taxon>
        <taxon>Hexamitidae</taxon>
        <taxon>Hexamitinae</taxon>
        <taxon>Spironucleus</taxon>
    </lineage>
</organism>
<keyword evidence="6" id="KW-0436">Ligase</keyword>
<dbReference type="EC" id="6.1.1.21" evidence="2"/>
<dbReference type="Gene3D" id="3.30.930.10">
    <property type="entry name" value="Bira Bifunctional Protein, Domain 2"/>
    <property type="match status" value="1"/>
</dbReference>
<dbReference type="InterPro" id="IPR006195">
    <property type="entry name" value="aa-tRNA-synth_II"/>
</dbReference>
<dbReference type="InterPro" id="IPR045864">
    <property type="entry name" value="aa-tRNA-synth_II/BPL/LPL"/>
</dbReference>
<dbReference type="GO" id="GO:0005829">
    <property type="term" value="C:cytosol"/>
    <property type="evidence" value="ECO:0007669"/>
    <property type="project" value="TreeGrafter"/>
</dbReference>
<dbReference type="InterPro" id="IPR004154">
    <property type="entry name" value="Anticodon-bd"/>
</dbReference>
<dbReference type="PANTHER" id="PTHR11476:SF7">
    <property type="entry name" value="HISTIDINE--TRNA LIGASE"/>
    <property type="match status" value="1"/>
</dbReference>
<dbReference type="InterPro" id="IPR041715">
    <property type="entry name" value="HisRS-like_core"/>
</dbReference>
<evidence type="ECO:0000259" key="5">
    <source>
        <dbReference type="PROSITE" id="PS50862"/>
    </source>
</evidence>
<dbReference type="GO" id="GO:0000166">
    <property type="term" value="F:nucleotide binding"/>
    <property type="evidence" value="ECO:0007669"/>
    <property type="project" value="UniProtKB-KW"/>
</dbReference>
<gene>
    <name evidence="6" type="ORF">SS50377_13094</name>
    <name evidence="7" type="ORF">SS50377_27469</name>
</gene>
<dbReference type="InterPro" id="IPR036621">
    <property type="entry name" value="Anticodon-bd_dom_sf"/>
</dbReference>
<dbReference type="PROSITE" id="PS50862">
    <property type="entry name" value="AA_TRNA_LIGASE_II"/>
    <property type="match status" value="1"/>
</dbReference>
<dbReference type="CDD" id="cd00773">
    <property type="entry name" value="HisRS-like_core"/>
    <property type="match status" value="1"/>
</dbReference>
<dbReference type="GO" id="GO:0005739">
    <property type="term" value="C:mitochondrion"/>
    <property type="evidence" value="ECO:0007669"/>
    <property type="project" value="TreeGrafter"/>
</dbReference>
<keyword evidence="3" id="KW-0547">Nucleotide-binding</keyword>
<dbReference type="VEuPathDB" id="GiardiaDB:SS50377_27469"/>
<dbReference type="Pfam" id="PF13393">
    <property type="entry name" value="tRNA-synt_His"/>
    <property type="match status" value="1"/>
</dbReference>
<dbReference type="SUPFAM" id="SSF52954">
    <property type="entry name" value="Class II aaRS ABD-related"/>
    <property type="match status" value="1"/>
</dbReference>